<dbReference type="InterPro" id="IPR050267">
    <property type="entry name" value="Anti-sigma-factor_SerPK"/>
</dbReference>
<dbReference type="Pfam" id="PF13581">
    <property type="entry name" value="HATPase_c_2"/>
    <property type="match status" value="1"/>
</dbReference>
<dbReference type="SUPFAM" id="SSF55874">
    <property type="entry name" value="ATPase domain of HSP90 chaperone/DNA topoisomerase II/histidine kinase"/>
    <property type="match status" value="1"/>
</dbReference>
<evidence type="ECO:0000313" key="4">
    <source>
        <dbReference type="Proteomes" id="UP000054804"/>
    </source>
</evidence>
<dbReference type="InterPro" id="IPR003594">
    <property type="entry name" value="HATPase_dom"/>
</dbReference>
<keyword evidence="1" id="KW-0808">Transferase</keyword>
<keyword evidence="1" id="KW-0723">Serine/threonine-protein kinase</keyword>
<dbReference type="Gene3D" id="3.30.565.10">
    <property type="entry name" value="Histidine kinase-like ATPase, C-terminal domain"/>
    <property type="match status" value="1"/>
</dbReference>
<evidence type="ECO:0000313" key="3">
    <source>
        <dbReference type="EMBL" id="KUF15213.1"/>
    </source>
</evidence>
<feature type="domain" description="Histidine kinase/HSP90-like ATPase" evidence="2">
    <location>
        <begin position="45"/>
        <end position="140"/>
    </location>
</feature>
<dbReference type="CDD" id="cd16936">
    <property type="entry name" value="HATPase_RsbW-like"/>
    <property type="match status" value="1"/>
</dbReference>
<keyword evidence="4" id="KW-1185">Reference proteome</keyword>
<name>A0A0W7WXA0_9ACTN</name>
<proteinExistence type="predicted"/>
<gene>
    <name evidence="3" type="ORF">AT728_27465</name>
</gene>
<dbReference type="InterPro" id="IPR036890">
    <property type="entry name" value="HATPase_C_sf"/>
</dbReference>
<dbReference type="GO" id="GO:0004674">
    <property type="term" value="F:protein serine/threonine kinase activity"/>
    <property type="evidence" value="ECO:0007669"/>
    <property type="project" value="UniProtKB-KW"/>
</dbReference>
<protein>
    <submittedName>
        <fullName evidence="3">Regulator</fullName>
    </submittedName>
</protein>
<reference evidence="3 4" key="1">
    <citation type="submission" date="2015-12" db="EMBL/GenBank/DDBJ databases">
        <title>Draft genome sequence of Streptomyces silvensis ATCC 53525, a producer of novel hormone antagonists.</title>
        <authorList>
            <person name="Johnston C.W."/>
            <person name="Li Y."/>
            <person name="Magarvey N.A."/>
        </authorList>
    </citation>
    <scope>NUCLEOTIDE SEQUENCE [LARGE SCALE GENOMIC DNA]</scope>
    <source>
        <strain evidence="3 4">ATCC 53525</strain>
    </source>
</reference>
<dbReference type="Proteomes" id="UP000054804">
    <property type="component" value="Unassembled WGS sequence"/>
</dbReference>
<evidence type="ECO:0000259" key="2">
    <source>
        <dbReference type="Pfam" id="PF13581"/>
    </source>
</evidence>
<dbReference type="EMBL" id="LOCL01000048">
    <property type="protein sequence ID" value="KUF15213.1"/>
    <property type="molecule type" value="Genomic_DNA"/>
</dbReference>
<dbReference type="STRING" id="1765722.AT728_27465"/>
<organism evidence="3 4">
    <name type="scientific">Streptomyces silvensis</name>
    <dbReference type="NCBI Taxonomy" id="1765722"/>
    <lineage>
        <taxon>Bacteria</taxon>
        <taxon>Bacillati</taxon>
        <taxon>Actinomycetota</taxon>
        <taxon>Actinomycetes</taxon>
        <taxon>Kitasatosporales</taxon>
        <taxon>Streptomycetaceae</taxon>
        <taxon>Streptomyces</taxon>
    </lineage>
</organism>
<dbReference type="PANTHER" id="PTHR35526">
    <property type="entry name" value="ANTI-SIGMA-F FACTOR RSBW-RELATED"/>
    <property type="match status" value="1"/>
</dbReference>
<sequence>MYEMVAMDDRESLVSDVLSVSAAFEDSEDIGAARDLSRGFLADVQAVLGRPVSGRALGTVQLVVSELVTNARKYAPGPCLLSLEIQDGAVAVAVWDSSTALPAILPPDPARVGQHGLEIVIAVSQSFAVRREPVGKRITAVVALADGPAG</sequence>
<accession>A0A0W7WXA0</accession>
<keyword evidence="1" id="KW-0418">Kinase</keyword>
<dbReference type="PANTHER" id="PTHR35526:SF3">
    <property type="entry name" value="ANTI-SIGMA-F FACTOR RSBW"/>
    <property type="match status" value="1"/>
</dbReference>
<evidence type="ECO:0000256" key="1">
    <source>
        <dbReference type="ARBA" id="ARBA00022527"/>
    </source>
</evidence>
<comment type="caution">
    <text evidence="3">The sequence shown here is derived from an EMBL/GenBank/DDBJ whole genome shotgun (WGS) entry which is preliminary data.</text>
</comment>
<dbReference type="AlphaFoldDB" id="A0A0W7WXA0"/>